<proteinExistence type="predicted"/>
<accession>A0A7J7WLT7</accession>
<dbReference type="EMBL" id="JACAGB010000010">
    <property type="protein sequence ID" value="KAF6338206.1"/>
    <property type="molecule type" value="Genomic_DNA"/>
</dbReference>
<evidence type="ECO:0000313" key="2">
    <source>
        <dbReference type="Proteomes" id="UP000558488"/>
    </source>
</evidence>
<comment type="caution">
    <text evidence="1">The sequence shown here is derived from an EMBL/GenBank/DDBJ whole genome shotgun (WGS) entry which is preliminary data.</text>
</comment>
<dbReference type="Proteomes" id="UP000558488">
    <property type="component" value="Unassembled WGS sequence"/>
</dbReference>
<organism evidence="1 2">
    <name type="scientific">Pipistrellus kuhlii</name>
    <name type="common">Kuhl's pipistrelle</name>
    <dbReference type="NCBI Taxonomy" id="59472"/>
    <lineage>
        <taxon>Eukaryota</taxon>
        <taxon>Metazoa</taxon>
        <taxon>Chordata</taxon>
        <taxon>Craniata</taxon>
        <taxon>Vertebrata</taxon>
        <taxon>Euteleostomi</taxon>
        <taxon>Mammalia</taxon>
        <taxon>Eutheria</taxon>
        <taxon>Laurasiatheria</taxon>
        <taxon>Chiroptera</taxon>
        <taxon>Yangochiroptera</taxon>
        <taxon>Vespertilionidae</taxon>
        <taxon>Pipistrellus</taxon>
    </lineage>
</organism>
<evidence type="ECO:0000313" key="1">
    <source>
        <dbReference type="EMBL" id="KAF6338206.1"/>
    </source>
</evidence>
<gene>
    <name evidence="1" type="ORF">mPipKuh1_007932</name>
</gene>
<reference evidence="1 2" key="1">
    <citation type="journal article" date="2020" name="Nature">
        <title>Six reference-quality genomes reveal evolution of bat adaptations.</title>
        <authorList>
            <person name="Jebb D."/>
            <person name="Huang Z."/>
            <person name="Pippel M."/>
            <person name="Hughes G.M."/>
            <person name="Lavrichenko K."/>
            <person name="Devanna P."/>
            <person name="Winkler S."/>
            <person name="Jermiin L.S."/>
            <person name="Skirmuntt E.C."/>
            <person name="Katzourakis A."/>
            <person name="Burkitt-Gray L."/>
            <person name="Ray D.A."/>
            <person name="Sullivan K.A.M."/>
            <person name="Roscito J.G."/>
            <person name="Kirilenko B.M."/>
            <person name="Davalos L.M."/>
            <person name="Corthals A.P."/>
            <person name="Power M.L."/>
            <person name="Jones G."/>
            <person name="Ransome R.D."/>
            <person name="Dechmann D.K.N."/>
            <person name="Locatelli A.G."/>
            <person name="Puechmaille S.J."/>
            <person name="Fedrigo O."/>
            <person name="Jarvis E.D."/>
            <person name="Hiller M."/>
            <person name="Vernes S.C."/>
            <person name="Myers E.W."/>
            <person name="Teeling E.C."/>
        </authorList>
    </citation>
    <scope>NUCLEOTIDE SEQUENCE [LARGE SCALE GENOMIC DNA]</scope>
    <source>
        <strain evidence="1">MPipKuh1</strain>
        <tissue evidence="1">Flight muscle</tissue>
    </source>
</reference>
<keyword evidence="2" id="KW-1185">Reference proteome</keyword>
<dbReference type="AlphaFoldDB" id="A0A7J7WLT7"/>
<sequence length="137" mass="15438">MASVLRNGYFLPQVRHTLMIPQLLAHQALGPYFQVGRLVNNRKLWHISKCFLFPLPARSTGLLSDIYYGNLSKLLWVTLTIFCGSPDDWVLRSFYSQNCPQMGLQQFVNCSSGFPRPTTGFCGDFCSRVSALKAMAP</sequence>
<protein>
    <submittedName>
        <fullName evidence="1">Uncharacterized protein</fullName>
    </submittedName>
</protein>
<name>A0A7J7WLT7_PIPKU</name>